<reference evidence="6" key="1">
    <citation type="submission" date="2016-10" db="EMBL/GenBank/DDBJ databases">
        <authorList>
            <person name="Varghese N."/>
            <person name="Submissions S."/>
        </authorList>
    </citation>
    <scope>NUCLEOTIDE SEQUENCE [LARGE SCALE GENOMIC DNA]</scope>
    <source>
        <strain evidence="6">DUS833</strain>
    </source>
</reference>
<dbReference type="Gene3D" id="3.90.850.10">
    <property type="entry name" value="Fumarylacetoacetase-like, C-terminal domain"/>
    <property type="match status" value="1"/>
</dbReference>
<evidence type="ECO:0000313" key="5">
    <source>
        <dbReference type="EMBL" id="SDR48764.1"/>
    </source>
</evidence>
<comment type="cofactor">
    <cofactor evidence="1">
        <name>Mg(2+)</name>
        <dbReference type="ChEBI" id="CHEBI:18420"/>
    </cofactor>
</comment>
<dbReference type="EMBL" id="FNKX01000002">
    <property type="protein sequence ID" value="SDR48764.1"/>
    <property type="molecule type" value="Genomic_DNA"/>
</dbReference>
<proteinExistence type="inferred from homology"/>
<feature type="domain" description="Fumarylacetoacetase-like C-terminal" evidence="4">
    <location>
        <begin position="98"/>
        <end position="322"/>
    </location>
</feature>
<comment type="similarity">
    <text evidence="2">Belongs to the FAH family.</text>
</comment>
<dbReference type="GO" id="GO:0003824">
    <property type="term" value="F:catalytic activity"/>
    <property type="evidence" value="ECO:0007669"/>
    <property type="project" value="InterPro"/>
</dbReference>
<dbReference type="InterPro" id="IPR036663">
    <property type="entry name" value="Fumarylacetoacetase_C_sf"/>
</dbReference>
<dbReference type="SUPFAM" id="SSF56529">
    <property type="entry name" value="FAH"/>
    <property type="match status" value="1"/>
</dbReference>
<dbReference type="PANTHER" id="PTHR42796:SF4">
    <property type="entry name" value="FUMARYLACETOACETATE HYDROLASE DOMAIN-CONTAINING PROTEIN 2A"/>
    <property type="match status" value="1"/>
</dbReference>
<name>A0A1H1JFJ4_9BURK</name>
<evidence type="ECO:0000256" key="1">
    <source>
        <dbReference type="ARBA" id="ARBA00001946"/>
    </source>
</evidence>
<sequence>MKFCSFETAQRRTYGVVCDAGVVDLKDALGAQAPESLEALIAAMADHRLRQETITAALLGVQPIPLNQVSWCPPLSRPGKIIGVAINNRMGQELAFRPFANPAFFLKPASSLIGCGRPVIVREEFGLTHPEPELGVVIGRGGKMIAESQALDHVFGYTIVNDVTSPGLKEQDSLEIVLPGVVRGGYRELLTWRHVRDEEHERSIYLTYHTLSKGADTFGPMGPWIVTRDEIQDPNRLTINSFDGDDLVFEDSTANLTFSVQRIIAHASKYMTLEPGDVLHCGTAMQPRIGGKYLMLAHWDIRRSGKPMSVEIEGIGRLENPVIVED</sequence>
<keyword evidence="3" id="KW-0479">Metal-binding</keyword>
<organism evidence="5 6">
    <name type="scientific">Paraburkholderia tuberum</name>
    <dbReference type="NCBI Taxonomy" id="157910"/>
    <lineage>
        <taxon>Bacteria</taxon>
        <taxon>Pseudomonadati</taxon>
        <taxon>Pseudomonadota</taxon>
        <taxon>Betaproteobacteria</taxon>
        <taxon>Burkholderiales</taxon>
        <taxon>Burkholderiaceae</taxon>
        <taxon>Paraburkholderia</taxon>
    </lineage>
</organism>
<evidence type="ECO:0000259" key="4">
    <source>
        <dbReference type="Pfam" id="PF01557"/>
    </source>
</evidence>
<dbReference type="GO" id="GO:0044281">
    <property type="term" value="P:small molecule metabolic process"/>
    <property type="evidence" value="ECO:0007669"/>
    <property type="project" value="UniProtKB-ARBA"/>
</dbReference>
<dbReference type="AlphaFoldDB" id="A0A1H1JFJ4"/>
<dbReference type="InterPro" id="IPR051121">
    <property type="entry name" value="FAH"/>
</dbReference>
<keyword evidence="6" id="KW-1185">Reference proteome</keyword>
<protein>
    <submittedName>
        <fullName evidence="5">2-keto-4-pentenoate hydratase/2-oxohepta-3-ene-1,7-dioic acid hydratase (Catechol pathway)</fullName>
    </submittedName>
</protein>
<dbReference type="Pfam" id="PF01557">
    <property type="entry name" value="FAA_hydrolase"/>
    <property type="match status" value="1"/>
</dbReference>
<dbReference type="PANTHER" id="PTHR42796">
    <property type="entry name" value="FUMARYLACETOACETATE HYDROLASE DOMAIN-CONTAINING PROTEIN 2A-RELATED"/>
    <property type="match status" value="1"/>
</dbReference>
<dbReference type="InterPro" id="IPR011234">
    <property type="entry name" value="Fumarylacetoacetase-like_C"/>
</dbReference>
<gene>
    <name evidence="5" type="ORF">SAMN05445850_4749</name>
</gene>
<dbReference type="STRING" id="157910.SAMN05445850_4749"/>
<evidence type="ECO:0000313" key="6">
    <source>
        <dbReference type="Proteomes" id="UP000199365"/>
    </source>
</evidence>
<dbReference type="Proteomes" id="UP000199365">
    <property type="component" value="Unassembled WGS sequence"/>
</dbReference>
<accession>A0A1H1JFJ4</accession>
<dbReference type="GO" id="GO:0046872">
    <property type="term" value="F:metal ion binding"/>
    <property type="evidence" value="ECO:0007669"/>
    <property type="project" value="UniProtKB-KW"/>
</dbReference>
<evidence type="ECO:0000256" key="3">
    <source>
        <dbReference type="ARBA" id="ARBA00022723"/>
    </source>
</evidence>
<evidence type="ECO:0000256" key="2">
    <source>
        <dbReference type="ARBA" id="ARBA00010211"/>
    </source>
</evidence>